<evidence type="ECO:0000313" key="4">
    <source>
        <dbReference type="Proteomes" id="UP000638353"/>
    </source>
</evidence>
<evidence type="ECO:0000256" key="2">
    <source>
        <dbReference type="SAM" id="SignalP"/>
    </source>
</evidence>
<sequence length="212" mass="21079">MALNRTAALALSTSLCGALILGTAGTAVATTTDSRPSASAAAQHGVQRDLDALTEATRTFAAAPAADRAAARALVEARLADALTDDPEPAAANTPLSLLTPVDDDVTDTGPAGQTTTPVQTEDPNANAGVGTNTATTTVDTTPPPVIVDPGPVKPCPMVSAARTALKASVEALVKAVSTGNWDAARQAFGNVQQASAKLAAAVWAKASAASR</sequence>
<keyword evidence="2" id="KW-0732">Signal</keyword>
<dbReference type="RefSeq" id="WP_189825730.1">
    <property type="nucleotide sequence ID" value="NZ_BMVC01000012.1"/>
</dbReference>
<reference evidence="3" key="1">
    <citation type="journal article" date="2014" name="Int. J. Syst. Evol. Microbiol.">
        <title>Complete genome sequence of Corynebacterium casei LMG S-19264T (=DSM 44701T), isolated from a smear-ripened cheese.</title>
        <authorList>
            <consortium name="US DOE Joint Genome Institute (JGI-PGF)"/>
            <person name="Walter F."/>
            <person name="Albersmeier A."/>
            <person name="Kalinowski J."/>
            <person name="Ruckert C."/>
        </authorList>
    </citation>
    <scope>NUCLEOTIDE SEQUENCE</scope>
    <source>
        <strain evidence="3">JCM 4637</strain>
    </source>
</reference>
<comment type="caution">
    <text evidence="3">The sequence shown here is derived from an EMBL/GenBank/DDBJ whole genome shotgun (WGS) entry which is preliminary data.</text>
</comment>
<gene>
    <name evidence="3" type="ORF">GCM10010334_57530</name>
</gene>
<evidence type="ECO:0000313" key="3">
    <source>
        <dbReference type="EMBL" id="GHD06101.1"/>
    </source>
</evidence>
<name>A0A918X3B8_9ACTN</name>
<dbReference type="AlphaFoldDB" id="A0A918X3B8"/>
<organism evidence="3 4">
    <name type="scientific">Streptomyces finlayi</name>
    <dbReference type="NCBI Taxonomy" id="67296"/>
    <lineage>
        <taxon>Bacteria</taxon>
        <taxon>Bacillati</taxon>
        <taxon>Actinomycetota</taxon>
        <taxon>Actinomycetes</taxon>
        <taxon>Kitasatosporales</taxon>
        <taxon>Streptomycetaceae</taxon>
        <taxon>Streptomyces</taxon>
    </lineage>
</organism>
<proteinExistence type="predicted"/>
<dbReference type="Proteomes" id="UP000638353">
    <property type="component" value="Unassembled WGS sequence"/>
</dbReference>
<protein>
    <recommendedName>
        <fullName evidence="5">Tat pathway signal sequence domain protein</fullName>
    </recommendedName>
</protein>
<reference evidence="3" key="2">
    <citation type="submission" date="2020-09" db="EMBL/GenBank/DDBJ databases">
        <authorList>
            <person name="Sun Q."/>
            <person name="Ohkuma M."/>
        </authorList>
    </citation>
    <scope>NUCLEOTIDE SEQUENCE</scope>
    <source>
        <strain evidence="3">JCM 4637</strain>
    </source>
</reference>
<feature type="chain" id="PRO_5037265721" description="Tat pathway signal sequence domain protein" evidence="2">
    <location>
        <begin position="30"/>
        <end position="212"/>
    </location>
</feature>
<accession>A0A918X3B8</accession>
<feature type="compositionally biased region" description="Polar residues" evidence="1">
    <location>
        <begin position="112"/>
        <end position="123"/>
    </location>
</feature>
<evidence type="ECO:0000256" key="1">
    <source>
        <dbReference type="SAM" id="MobiDB-lite"/>
    </source>
</evidence>
<dbReference type="EMBL" id="BMVC01000012">
    <property type="protein sequence ID" value="GHD06101.1"/>
    <property type="molecule type" value="Genomic_DNA"/>
</dbReference>
<evidence type="ECO:0008006" key="5">
    <source>
        <dbReference type="Google" id="ProtNLM"/>
    </source>
</evidence>
<feature type="signal peptide" evidence="2">
    <location>
        <begin position="1"/>
        <end position="29"/>
    </location>
</feature>
<feature type="region of interest" description="Disordered" evidence="1">
    <location>
        <begin position="85"/>
        <end position="128"/>
    </location>
</feature>